<protein>
    <submittedName>
        <fullName evidence="1">Uncharacterized protein</fullName>
    </submittedName>
</protein>
<gene>
    <name evidence="1" type="ORF">AN618_15040</name>
</gene>
<sequence length="145" mass="17317">MLRTLRPIVKRIEYYLFNYPTLKEEIAKAKEDIFSLKGYWPDRPPGKNLSNPTERAVTLYESKYSEAEKWLECIDRALRIVEEEDPSKKRLAELRYIEGKKIEEIAGELHIDLTTCWRWRDEFLTLVALLAVEERLISIERRQET</sequence>
<evidence type="ECO:0000313" key="1">
    <source>
        <dbReference type="EMBL" id="KXG76611.1"/>
    </source>
</evidence>
<comment type="caution">
    <text evidence="1">The sequence shown here is derived from an EMBL/GenBank/DDBJ whole genome shotgun (WGS) entry which is preliminary data.</text>
</comment>
<dbReference type="EMBL" id="LOED01000018">
    <property type="protein sequence ID" value="KXG76611.1"/>
    <property type="molecule type" value="Genomic_DNA"/>
</dbReference>
<reference evidence="1 2" key="1">
    <citation type="submission" date="2015-12" db="EMBL/GenBank/DDBJ databases">
        <title>Draft genome sequnece of Fervidicola ferrireducens strain Y170.</title>
        <authorList>
            <person name="Patel B.K."/>
        </authorList>
    </citation>
    <scope>NUCLEOTIDE SEQUENCE [LARGE SCALE GENOMIC DNA]</scope>
    <source>
        <strain evidence="1 2">Y170</strain>
    </source>
</reference>
<dbReference type="InParanoid" id="A0A140L7T6"/>
<evidence type="ECO:0000313" key="2">
    <source>
        <dbReference type="Proteomes" id="UP000070427"/>
    </source>
</evidence>
<proteinExistence type="predicted"/>
<accession>A0A140L7T6</accession>
<organism evidence="1 2">
    <name type="scientific">Fervidicola ferrireducens</name>
    <dbReference type="NCBI Taxonomy" id="520764"/>
    <lineage>
        <taxon>Bacteria</taxon>
        <taxon>Bacillati</taxon>
        <taxon>Bacillota</taxon>
        <taxon>Clostridia</taxon>
        <taxon>Thermosediminibacterales</taxon>
        <taxon>Thermosediminibacteraceae</taxon>
        <taxon>Fervidicola</taxon>
    </lineage>
</organism>
<keyword evidence="2" id="KW-1185">Reference proteome</keyword>
<dbReference type="RefSeq" id="WP_066353589.1">
    <property type="nucleotide sequence ID" value="NZ_LOED01000018.1"/>
</dbReference>
<dbReference type="AlphaFoldDB" id="A0A140L7T6"/>
<name>A0A140L7T6_9FIRM</name>
<dbReference type="OrthoDB" id="3242975at2"/>
<dbReference type="Proteomes" id="UP000070427">
    <property type="component" value="Unassembled WGS sequence"/>
</dbReference>